<dbReference type="EMBL" id="CAEZUN010000006">
    <property type="protein sequence ID" value="CAB4591383.1"/>
    <property type="molecule type" value="Genomic_DNA"/>
</dbReference>
<sequence length="142" mass="15440">MQCRSVTRSFNSCLPASLDRACLQAIVDASEVLSVVMPKAITPIANSISSIVLMPVERIILSAHLATSNKNGAFVSSPDPILIVESLRSETKNLRLSMSNGVERNSIPLALQYSNSSRCWVCDNSRRCNISSCVSWPPVCEI</sequence>
<accession>A0A6J6FWQ4</accession>
<proteinExistence type="predicted"/>
<organism evidence="1">
    <name type="scientific">freshwater metagenome</name>
    <dbReference type="NCBI Taxonomy" id="449393"/>
    <lineage>
        <taxon>unclassified sequences</taxon>
        <taxon>metagenomes</taxon>
        <taxon>ecological metagenomes</taxon>
    </lineage>
</organism>
<name>A0A6J6FWQ4_9ZZZZ</name>
<dbReference type="AlphaFoldDB" id="A0A6J6FWQ4"/>
<protein>
    <submittedName>
        <fullName evidence="1">Unannotated protein</fullName>
    </submittedName>
</protein>
<gene>
    <name evidence="1" type="ORF">UFOPK1826_00076</name>
</gene>
<evidence type="ECO:0000313" key="1">
    <source>
        <dbReference type="EMBL" id="CAB4591383.1"/>
    </source>
</evidence>
<reference evidence="1" key="1">
    <citation type="submission" date="2020-05" db="EMBL/GenBank/DDBJ databases">
        <authorList>
            <person name="Chiriac C."/>
            <person name="Salcher M."/>
            <person name="Ghai R."/>
            <person name="Kavagutti S V."/>
        </authorList>
    </citation>
    <scope>NUCLEOTIDE SEQUENCE</scope>
</reference>